<evidence type="ECO:0000259" key="17">
    <source>
        <dbReference type="PROSITE" id="PS50172"/>
    </source>
</evidence>
<comment type="similarity">
    <text evidence="13 14">Belongs to the NAD-dependent DNA ligase family. LigA subfamily.</text>
</comment>
<evidence type="ECO:0000256" key="7">
    <source>
        <dbReference type="ARBA" id="ARBA00022763"/>
    </source>
</evidence>
<evidence type="ECO:0000256" key="12">
    <source>
        <dbReference type="ARBA" id="ARBA00034005"/>
    </source>
</evidence>
<comment type="catalytic activity">
    <reaction evidence="12 14 15">
        <text>NAD(+) + (deoxyribonucleotide)n-3'-hydroxyl + 5'-phospho-(deoxyribonucleotide)m = (deoxyribonucleotide)n+m + AMP + beta-nicotinamide D-nucleotide.</text>
        <dbReference type="EC" id="6.5.1.2"/>
    </reaction>
</comment>
<dbReference type="STRING" id="1465490.SAMN05444277_104285"/>
<dbReference type="InterPro" id="IPR010994">
    <property type="entry name" value="RuvA_2-like"/>
</dbReference>
<feature type="binding site" evidence="14">
    <location>
        <position position="156"/>
    </location>
    <ligand>
        <name>NAD(+)</name>
        <dbReference type="ChEBI" id="CHEBI:57540"/>
    </ligand>
</feature>
<dbReference type="SUPFAM" id="SSF52113">
    <property type="entry name" value="BRCT domain"/>
    <property type="match status" value="1"/>
</dbReference>
<evidence type="ECO:0000256" key="9">
    <source>
        <dbReference type="ARBA" id="ARBA00022842"/>
    </source>
</evidence>
<dbReference type="Gene3D" id="3.40.50.10190">
    <property type="entry name" value="BRCT domain"/>
    <property type="match status" value="1"/>
</dbReference>
<keyword evidence="8 14" id="KW-0862">Zinc</keyword>
<dbReference type="SMART" id="SM00292">
    <property type="entry name" value="BRCT"/>
    <property type="match status" value="1"/>
</dbReference>
<dbReference type="Pfam" id="PF01653">
    <property type="entry name" value="DNA_ligase_aden"/>
    <property type="match status" value="2"/>
</dbReference>
<dbReference type="GO" id="GO:0046872">
    <property type="term" value="F:metal ion binding"/>
    <property type="evidence" value="ECO:0007669"/>
    <property type="project" value="UniProtKB-KW"/>
</dbReference>
<dbReference type="EMBL" id="FOXQ01000004">
    <property type="protein sequence ID" value="SFQ04218.1"/>
    <property type="molecule type" value="Genomic_DNA"/>
</dbReference>
<feature type="binding site" evidence="14">
    <location>
        <position position="484"/>
    </location>
    <ligand>
        <name>Zn(2+)</name>
        <dbReference type="ChEBI" id="CHEBI:29105"/>
    </ligand>
</feature>
<evidence type="ECO:0000256" key="15">
    <source>
        <dbReference type="RuleBase" id="RU000618"/>
    </source>
</evidence>
<comment type="cofactor">
    <cofactor evidence="14">
        <name>Mg(2+)</name>
        <dbReference type="ChEBI" id="CHEBI:18420"/>
    </cofactor>
    <cofactor evidence="14">
        <name>Mn(2+)</name>
        <dbReference type="ChEBI" id="CHEBI:29035"/>
    </cofactor>
</comment>
<keyword evidence="6 14" id="KW-0479">Metal-binding</keyword>
<feature type="region of interest" description="Disordered" evidence="16">
    <location>
        <begin position="275"/>
        <end position="306"/>
    </location>
</feature>
<dbReference type="Pfam" id="PF03119">
    <property type="entry name" value="DNA_ligase_ZBD"/>
    <property type="match status" value="1"/>
</dbReference>
<dbReference type="PIRSF" id="PIRSF001604">
    <property type="entry name" value="LigA"/>
    <property type="match status" value="1"/>
</dbReference>
<dbReference type="Pfam" id="PF03120">
    <property type="entry name" value="OB_DNA_ligase"/>
    <property type="match status" value="1"/>
</dbReference>
<keyword evidence="14" id="KW-0464">Manganese</keyword>
<dbReference type="FunFam" id="1.10.287.610:FF:000002">
    <property type="entry name" value="DNA ligase"/>
    <property type="match status" value="1"/>
</dbReference>
<evidence type="ECO:0000256" key="14">
    <source>
        <dbReference type="HAMAP-Rule" id="MF_01588"/>
    </source>
</evidence>
<dbReference type="InterPro" id="IPR004150">
    <property type="entry name" value="NAD_DNA_ligase_OB"/>
</dbReference>
<dbReference type="CDD" id="cd00114">
    <property type="entry name" value="LIGANc"/>
    <property type="match status" value="1"/>
</dbReference>
<feature type="binding site" evidence="14">
    <location>
        <position position="363"/>
    </location>
    <ligand>
        <name>NAD(+)</name>
        <dbReference type="ChEBI" id="CHEBI:57540"/>
    </ligand>
</feature>
<evidence type="ECO:0000256" key="1">
    <source>
        <dbReference type="ARBA" id="ARBA00004067"/>
    </source>
</evidence>
<feature type="domain" description="BRCT" evidence="17">
    <location>
        <begin position="664"/>
        <end position="742"/>
    </location>
</feature>
<dbReference type="InterPro" id="IPR041663">
    <property type="entry name" value="DisA/LigA_HHH"/>
</dbReference>
<dbReference type="InterPro" id="IPR036420">
    <property type="entry name" value="BRCT_dom_sf"/>
</dbReference>
<evidence type="ECO:0000256" key="8">
    <source>
        <dbReference type="ARBA" id="ARBA00022833"/>
    </source>
</evidence>
<evidence type="ECO:0000256" key="5">
    <source>
        <dbReference type="ARBA" id="ARBA00022705"/>
    </source>
</evidence>
<dbReference type="SUPFAM" id="SSF47781">
    <property type="entry name" value="RuvA domain 2-like"/>
    <property type="match status" value="1"/>
</dbReference>
<dbReference type="SUPFAM" id="SSF56091">
    <property type="entry name" value="DNA ligase/mRNA capping enzyme, catalytic domain"/>
    <property type="match status" value="1"/>
</dbReference>
<dbReference type="GO" id="GO:0006260">
    <property type="term" value="P:DNA replication"/>
    <property type="evidence" value="ECO:0007669"/>
    <property type="project" value="UniProtKB-KW"/>
</dbReference>
<protein>
    <recommendedName>
        <fullName evidence="3 14">DNA ligase</fullName>
        <ecNumber evidence="2 14">6.5.1.2</ecNumber>
    </recommendedName>
    <alternativeName>
        <fullName evidence="14">Polydeoxyribonucleotide synthase [NAD(+)]</fullName>
    </alternativeName>
</protein>
<dbReference type="NCBIfam" id="TIGR00575">
    <property type="entry name" value="dnlj"/>
    <property type="match status" value="1"/>
</dbReference>
<accession>A0A1I5V9M1</accession>
<evidence type="ECO:0000256" key="2">
    <source>
        <dbReference type="ARBA" id="ARBA00012722"/>
    </source>
</evidence>
<dbReference type="SUPFAM" id="SSF50249">
    <property type="entry name" value="Nucleic acid-binding proteins"/>
    <property type="match status" value="1"/>
</dbReference>
<keyword evidence="11 14" id="KW-0234">DNA repair</keyword>
<dbReference type="GO" id="GO:0003911">
    <property type="term" value="F:DNA ligase (NAD+) activity"/>
    <property type="evidence" value="ECO:0007669"/>
    <property type="project" value="UniProtKB-UniRule"/>
</dbReference>
<feature type="compositionally biased region" description="Basic and acidic residues" evidence="16">
    <location>
        <begin position="289"/>
        <end position="301"/>
    </location>
</feature>
<organism evidence="18 19">
    <name type="scientific">Parafilimonas terrae</name>
    <dbReference type="NCBI Taxonomy" id="1465490"/>
    <lineage>
        <taxon>Bacteria</taxon>
        <taxon>Pseudomonadati</taxon>
        <taxon>Bacteroidota</taxon>
        <taxon>Chitinophagia</taxon>
        <taxon>Chitinophagales</taxon>
        <taxon>Chitinophagaceae</taxon>
        <taxon>Parafilimonas</taxon>
    </lineage>
</organism>
<dbReference type="PANTHER" id="PTHR23389:SF9">
    <property type="entry name" value="DNA LIGASE"/>
    <property type="match status" value="1"/>
</dbReference>
<dbReference type="PROSITE" id="PS01056">
    <property type="entry name" value="DNA_LIGASE_N2"/>
    <property type="match status" value="1"/>
</dbReference>
<feature type="binding site" evidence="14">
    <location>
        <position position="504"/>
    </location>
    <ligand>
        <name>Zn(2+)</name>
        <dbReference type="ChEBI" id="CHEBI:29105"/>
    </ligand>
</feature>
<dbReference type="Pfam" id="PF00533">
    <property type="entry name" value="BRCT"/>
    <property type="match status" value="1"/>
</dbReference>
<dbReference type="PROSITE" id="PS50172">
    <property type="entry name" value="BRCT"/>
    <property type="match status" value="1"/>
</dbReference>
<evidence type="ECO:0000256" key="3">
    <source>
        <dbReference type="ARBA" id="ARBA00013308"/>
    </source>
</evidence>
<feature type="binding site" evidence="14">
    <location>
        <position position="133"/>
    </location>
    <ligand>
        <name>NAD(+)</name>
        <dbReference type="ChEBI" id="CHEBI:57540"/>
    </ligand>
</feature>
<dbReference type="PROSITE" id="PS01055">
    <property type="entry name" value="DNA_LIGASE_N1"/>
    <property type="match status" value="1"/>
</dbReference>
<dbReference type="InterPro" id="IPR001679">
    <property type="entry name" value="DNA_ligase"/>
</dbReference>
<dbReference type="GO" id="GO:0006281">
    <property type="term" value="P:DNA repair"/>
    <property type="evidence" value="ECO:0007669"/>
    <property type="project" value="UniProtKB-KW"/>
</dbReference>
<dbReference type="EC" id="6.5.1.2" evidence="2 14"/>
<dbReference type="Gene3D" id="6.20.10.30">
    <property type="match status" value="1"/>
</dbReference>
<dbReference type="InterPro" id="IPR012340">
    <property type="entry name" value="NA-bd_OB-fold"/>
</dbReference>
<dbReference type="HAMAP" id="MF_01588">
    <property type="entry name" value="DNA_ligase_A"/>
    <property type="match status" value="1"/>
</dbReference>
<dbReference type="PANTHER" id="PTHR23389">
    <property type="entry name" value="CHROMOSOME TRANSMISSION FIDELITY FACTOR 18"/>
    <property type="match status" value="1"/>
</dbReference>
<keyword evidence="5 14" id="KW-0235">DNA replication</keyword>
<dbReference type="GO" id="GO:0005829">
    <property type="term" value="C:cytosol"/>
    <property type="evidence" value="ECO:0007669"/>
    <property type="project" value="TreeGrafter"/>
</dbReference>
<feature type="active site" description="N6-AMP-lysine intermediate" evidence="14">
    <location>
        <position position="135"/>
    </location>
</feature>
<feature type="binding site" evidence="14">
    <location>
        <position position="387"/>
    </location>
    <ligand>
        <name>NAD(+)</name>
        <dbReference type="ChEBI" id="CHEBI:57540"/>
    </ligand>
</feature>
<feature type="binding site" evidence="14">
    <location>
        <position position="194"/>
    </location>
    <ligand>
        <name>NAD(+)</name>
        <dbReference type="ChEBI" id="CHEBI:57540"/>
    </ligand>
</feature>
<keyword evidence="7 14" id="KW-0227">DNA damage</keyword>
<dbReference type="Gene3D" id="1.10.287.610">
    <property type="entry name" value="Helix hairpin bin"/>
    <property type="match status" value="1"/>
</dbReference>
<proteinExistence type="inferred from homology"/>
<dbReference type="InterPro" id="IPR013840">
    <property type="entry name" value="DNAligase_N"/>
</dbReference>
<name>A0A1I5V9M1_9BACT</name>
<dbReference type="RefSeq" id="WP_245751336.1">
    <property type="nucleotide sequence ID" value="NZ_FOXQ01000004.1"/>
</dbReference>
<evidence type="ECO:0000313" key="19">
    <source>
        <dbReference type="Proteomes" id="UP000199031"/>
    </source>
</evidence>
<reference evidence="18 19" key="1">
    <citation type="submission" date="2016-10" db="EMBL/GenBank/DDBJ databases">
        <authorList>
            <person name="de Groot N.N."/>
        </authorList>
    </citation>
    <scope>NUCLEOTIDE SEQUENCE [LARGE SCALE GENOMIC DNA]</scope>
    <source>
        <strain evidence="18 19">DSM 28286</strain>
    </source>
</reference>
<dbReference type="NCBIfam" id="NF005932">
    <property type="entry name" value="PRK07956.1"/>
    <property type="match status" value="1"/>
</dbReference>
<dbReference type="Gene3D" id="2.40.50.140">
    <property type="entry name" value="Nucleic acid-binding proteins"/>
    <property type="match status" value="1"/>
</dbReference>
<dbReference type="FunFam" id="2.40.50.140:FF:000012">
    <property type="entry name" value="DNA ligase"/>
    <property type="match status" value="1"/>
</dbReference>
<dbReference type="InterPro" id="IPR004149">
    <property type="entry name" value="Znf_DNAligase_C4"/>
</dbReference>
<feature type="binding site" evidence="14">
    <location>
        <begin position="51"/>
        <end position="55"/>
    </location>
    <ligand>
        <name>NAD(+)</name>
        <dbReference type="ChEBI" id="CHEBI:57540"/>
    </ligand>
</feature>
<evidence type="ECO:0000256" key="4">
    <source>
        <dbReference type="ARBA" id="ARBA00022598"/>
    </source>
</evidence>
<keyword evidence="9 14" id="KW-0460">Magnesium</keyword>
<dbReference type="InterPro" id="IPR013839">
    <property type="entry name" value="DNAligase_adenylation"/>
</dbReference>
<dbReference type="Proteomes" id="UP000199031">
    <property type="component" value="Unassembled WGS sequence"/>
</dbReference>
<evidence type="ECO:0000256" key="13">
    <source>
        <dbReference type="ARBA" id="ARBA00060881"/>
    </source>
</evidence>
<dbReference type="AlphaFoldDB" id="A0A1I5V9M1"/>
<dbReference type="Gene3D" id="1.10.150.20">
    <property type="entry name" value="5' to 3' exonuclease, C-terminal subdomain"/>
    <property type="match status" value="2"/>
</dbReference>
<dbReference type="InterPro" id="IPR033136">
    <property type="entry name" value="DNA_ligase_CS"/>
</dbReference>
<keyword evidence="4 14" id="KW-0436">Ligase</keyword>
<dbReference type="Gene3D" id="3.30.470.30">
    <property type="entry name" value="DNA ligase/mRNA capping enzyme"/>
    <property type="match status" value="1"/>
</dbReference>
<evidence type="ECO:0000313" key="18">
    <source>
        <dbReference type="EMBL" id="SFQ04218.1"/>
    </source>
</evidence>
<dbReference type="InterPro" id="IPR001357">
    <property type="entry name" value="BRCT_dom"/>
</dbReference>
<feature type="binding site" evidence="14">
    <location>
        <position position="481"/>
    </location>
    <ligand>
        <name>Zn(2+)</name>
        <dbReference type="ChEBI" id="CHEBI:29105"/>
    </ligand>
</feature>
<keyword evidence="19" id="KW-1185">Reference proteome</keyword>
<evidence type="ECO:0000256" key="10">
    <source>
        <dbReference type="ARBA" id="ARBA00023027"/>
    </source>
</evidence>
<dbReference type="FunFam" id="1.10.150.20:FF:000006">
    <property type="entry name" value="DNA ligase"/>
    <property type="match status" value="1"/>
</dbReference>
<dbReference type="CDD" id="cd17748">
    <property type="entry name" value="BRCT_DNA_ligase_like"/>
    <property type="match status" value="1"/>
</dbReference>
<evidence type="ECO:0000256" key="16">
    <source>
        <dbReference type="SAM" id="MobiDB-lite"/>
    </source>
</evidence>
<sequence>MYSTAQVQHLEKISKAFLKQPASAKDIDALRKALRFHEYRYYVMNDPLVSDTEYDQLYKQLEAIEKAHPDLITNNSPTQRVGSSLILNTAFPTVQHLVPMLSLDNSYNEADLIDFDRKARENTGLDIIEYCVEPKFDGASISLIYEDDELSRGVTRGNGVEGEEITTNIKQVRSIPLSAAFSEYNIQTAEIRGEVLMSKKSFAKYNEQMEEEGLPVLANPRNAASGSLRIKDPRLVAKRNLEAFLYHVSYYTTLEGKKVSDEMSHEQVYEDYDKTANGEFDAANKKNKKNPDQKDHSKENISEEEAPFITHSESLKMLWDLGFRSPEKEKKVVKGIDAVIKYCREFEVKRDELPYEIDGMVIKVNDLALQDKLGMTSHHPRWAIAFKFKARQGTTKLIGVEFNVGRTGAVTPVAKLEPVFIGGVTVSSISMHNEEYIKEKDLRIGDMVLVERAGDVIPQIVKSLPEVRTGKETIINYPAECPVCKSKLFKEEGEAVWRCINIECPAQVVEKIIHFVSKDAMDIKHFGAANVLKFFELGLLKDIPGIYTLDFEAIGKLEGFGKKSIDNLQSAIEDSKKQPLHRLIYALGIRYAGETTAKTLANAVKEIYDFEKMSIEDLQQLEDIGIKVATSIYGFFHNDDNLQILHRLQDLGLNMKNTKKQSSEESNTLSEQTFLFTGTLNKLKRSDAEELVEKHGGKIVSGVSSKLNYLVVGEDAGSKLEKAKKINTIKIISEDEFLALIK</sequence>
<gene>
    <name evidence="14" type="primary">ligA</name>
    <name evidence="18" type="ORF">SAMN05444277_104285</name>
</gene>
<evidence type="ECO:0000256" key="6">
    <source>
        <dbReference type="ARBA" id="ARBA00022723"/>
    </source>
</evidence>
<feature type="binding site" evidence="14">
    <location>
        <begin position="102"/>
        <end position="103"/>
    </location>
    <ligand>
        <name>NAD(+)</name>
        <dbReference type="ChEBI" id="CHEBI:57540"/>
    </ligand>
</feature>
<dbReference type="SMART" id="SM00532">
    <property type="entry name" value="LIGANc"/>
    <property type="match status" value="1"/>
</dbReference>
<comment type="function">
    <text evidence="1 14">DNA ligase that catalyzes the formation of phosphodiester linkages between 5'-phosphoryl and 3'-hydroxyl groups in double-stranded DNA using NAD as a coenzyme and as the energy source for the reaction. It is essential for DNA replication and repair of damaged DNA.</text>
</comment>
<keyword evidence="10 14" id="KW-0520">NAD</keyword>
<comment type="caution">
    <text evidence="14">Lacks conserved residue(s) required for the propagation of feature annotation.</text>
</comment>
<dbReference type="InterPro" id="IPR018239">
    <property type="entry name" value="DNA_ligase_AS"/>
</dbReference>
<dbReference type="Pfam" id="PF12826">
    <property type="entry name" value="HHH_2"/>
    <property type="match status" value="1"/>
</dbReference>
<evidence type="ECO:0000256" key="11">
    <source>
        <dbReference type="ARBA" id="ARBA00023204"/>
    </source>
</evidence>